<dbReference type="Proteomes" id="UP000007431">
    <property type="component" value="Unassembled WGS sequence"/>
</dbReference>
<dbReference type="Gene3D" id="1.20.1280.50">
    <property type="match status" value="1"/>
</dbReference>
<gene>
    <name evidence="2" type="ORF">SCHCODRAFT_110124</name>
</gene>
<dbReference type="KEGG" id="scm:SCHCO_02627855"/>
<evidence type="ECO:0000256" key="1">
    <source>
        <dbReference type="SAM" id="MobiDB-lite"/>
    </source>
</evidence>
<dbReference type="InterPro" id="IPR036047">
    <property type="entry name" value="F-box-like_dom_sf"/>
</dbReference>
<feature type="non-terminal residue" evidence="2">
    <location>
        <position position="474"/>
    </location>
</feature>
<feature type="compositionally biased region" description="Basic and acidic residues" evidence="1">
    <location>
        <begin position="48"/>
        <end position="57"/>
    </location>
</feature>
<dbReference type="InParanoid" id="D8Q6D2"/>
<dbReference type="SUPFAM" id="SSF52047">
    <property type="entry name" value="RNI-like"/>
    <property type="match status" value="1"/>
</dbReference>
<sequence>MRRSTRTAAKNKRSTLNSSPSGQDQPATDNATKRPAQRRQQRAQTARDGQRTRKTKEEAEEVTSALGDFEGVEHVPISPIHRLPFELLAEIFLQLRARIVAKEGPFPNPTSKIDASITRVCRAWRRVAYGTPSLWATLTANDLELVDSYLERYLPLSRGCLLDIVSQLRGDSLIELLDKLRPHASQWRAVRLLPHGRELGQILPLSTPSLEYVHVVAFGSNSTYNHVSLEFLEDASRLHHLHFDARSLSNFTLALPITSRLATLQLKVLFLSTTRILPILQQCNQTLIELDITAHAHGNTRWPSVGPVHLPALRRLVLEGKPCEILSAYITAPIIEGVTFDCVPSEANRALHRFLQRVPSAASCLRRLKSCYFQDFQAVEPLLQCLPLMTRLEELDLGDVEFKAIIAILNNLICSEDAPPSLPKLSAIMFTAYGTNVSTELPQLYEDFAKSRASQRIVCGVEVAELRRADVTLH</sequence>
<name>D8Q6D2_SCHCM</name>
<dbReference type="InterPro" id="IPR032675">
    <property type="entry name" value="LRR_dom_sf"/>
</dbReference>
<dbReference type="OrthoDB" id="3016965at2759"/>
<evidence type="ECO:0000313" key="2">
    <source>
        <dbReference type="EMBL" id="EFI96619.1"/>
    </source>
</evidence>
<dbReference type="Gene3D" id="3.80.10.10">
    <property type="entry name" value="Ribonuclease Inhibitor"/>
    <property type="match status" value="1"/>
</dbReference>
<feature type="compositionally biased region" description="Polar residues" evidence="1">
    <location>
        <begin position="14"/>
        <end position="30"/>
    </location>
</feature>
<dbReference type="SUPFAM" id="SSF81383">
    <property type="entry name" value="F-box domain"/>
    <property type="match status" value="1"/>
</dbReference>
<dbReference type="AlphaFoldDB" id="D8Q6D2"/>
<evidence type="ECO:0000313" key="3">
    <source>
        <dbReference type="Proteomes" id="UP000007431"/>
    </source>
</evidence>
<dbReference type="GeneID" id="9589223"/>
<feature type="compositionally biased region" description="Basic residues" evidence="1">
    <location>
        <begin position="1"/>
        <end position="13"/>
    </location>
</feature>
<dbReference type="EMBL" id="GL377307">
    <property type="protein sequence ID" value="EFI96619.1"/>
    <property type="molecule type" value="Genomic_DNA"/>
</dbReference>
<feature type="region of interest" description="Disordered" evidence="1">
    <location>
        <begin position="1"/>
        <end position="65"/>
    </location>
</feature>
<dbReference type="HOGENOM" id="CLU_571282_0_0_1"/>
<proteinExistence type="predicted"/>
<accession>D8Q6D2</accession>
<organism evidence="3">
    <name type="scientific">Schizophyllum commune (strain H4-8 / FGSC 9210)</name>
    <name type="common">Split gill fungus</name>
    <dbReference type="NCBI Taxonomy" id="578458"/>
    <lineage>
        <taxon>Eukaryota</taxon>
        <taxon>Fungi</taxon>
        <taxon>Dikarya</taxon>
        <taxon>Basidiomycota</taxon>
        <taxon>Agaricomycotina</taxon>
        <taxon>Agaricomycetes</taxon>
        <taxon>Agaricomycetidae</taxon>
        <taxon>Agaricales</taxon>
        <taxon>Schizophyllaceae</taxon>
        <taxon>Schizophyllum</taxon>
    </lineage>
</organism>
<keyword evidence="3" id="KW-1185">Reference proteome</keyword>
<protein>
    <submittedName>
        <fullName evidence="2">Uncharacterized protein</fullName>
    </submittedName>
</protein>
<reference evidence="2 3" key="1">
    <citation type="journal article" date="2010" name="Nat. Biotechnol.">
        <title>Genome sequence of the model mushroom Schizophyllum commune.</title>
        <authorList>
            <person name="Ohm R.A."/>
            <person name="de Jong J.F."/>
            <person name="Lugones L.G."/>
            <person name="Aerts A."/>
            <person name="Kothe E."/>
            <person name="Stajich J.E."/>
            <person name="de Vries R.P."/>
            <person name="Record E."/>
            <person name="Levasseur A."/>
            <person name="Baker S.E."/>
            <person name="Bartholomew K.A."/>
            <person name="Coutinho P.M."/>
            <person name="Erdmann S."/>
            <person name="Fowler T.J."/>
            <person name="Gathman A.C."/>
            <person name="Lombard V."/>
            <person name="Henrissat B."/>
            <person name="Knabe N."/>
            <person name="Kuees U."/>
            <person name="Lilly W.W."/>
            <person name="Lindquist E."/>
            <person name="Lucas S."/>
            <person name="Magnuson J.K."/>
            <person name="Piumi F."/>
            <person name="Raudaskoski M."/>
            <person name="Salamov A."/>
            <person name="Schmutz J."/>
            <person name="Schwarze F.W.M.R."/>
            <person name="vanKuyk P.A."/>
            <person name="Horton J.S."/>
            <person name="Grigoriev I.V."/>
            <person name="Woesten H.A.B."/>
        </authorList>
    </citation>
    <scope>NUCLEOTIDE SEQUENCE [LARGE SCALE GENOMIC DNA]</scope>
    <source>
        <strain evidence="3">H4-8 / FGSC 9210</strain>
    </source>
</reference>
<dbReference type="VEuPathDB" id="FungiDB:SCHCODRAFT_02627855"/>
<dbReference type="RefSeq" id="XP_003031522.1">
    <property type="nucleotide sequence ID" value="XM_003031476.1"/>
</dbReference>